<dbReference type="PANTHER" id="PTHR11601:SF34">
    <property type="entry name" value="CYSTEINE DESULFURASE"/>
    <property type="match status" value="1"/>
</dbReference>
<keyword evidence="10" id="KW-0411">Iron-sulfur</keyword>
<dbReference type="EMBL" id="JACHOR010000004">
    <property type="protein sequence ID" value="MBB5747060.1"/>
    <property type="molecule type" value="Genomic_DNA"/>
</dbReference>
<dbReference type="InterPro" id="IPR015422">
    <property type="entry name" value="PyrdxlP-dep_Trfase_small"/>
</dbReference>
<dbReference type="GO" id="GO:0046872">
    <property type="term" value="F:metal ion binding"/>
    <property type="evidence" value="ECO:0007669"/>
    <property type="project" value="UniProtKB-KW"/>
</dbReference>
<dbReference type="GO" id="GO:0031071">
    <property type="term" value="F:cysteine desulfurase activity"/>
    <property type="evidence" value="ECO:0007669"/>
    <property type="project" value="UniProtKB-EC"/>
</dbReference>
<organism evidence="14 15">
    <name type="scientific">Brevundimonas variabilis</name>
    <dbReference type="NCBI Taxonomy" id="74312"/>
    <lineage>
        <taxon>Bacteria</taxon>
        <taxon>Pseudomonadati</taxon>
        <taxon>Pseudomonadota</taxon>
        <taxon>Alphaproteobacteria</taxon>
        <taxon>Caulobacterales</taxon>
        <taxon>Caulobacteraceae</taxon>
        <taxon>Brevundimonas</taxon>
    </lineage>
</organism>
<dbReference type="InterPro" id="IPR015421">
    <property type="entry name" value="PyrdxlP-dep_Trfase_major"/>
</dbReference>
<reference evidence="14 15" key="1">
    <citation type="submission" date="2020-08" db="EMBL/GenBank/DDBJ databases">
        <title>Genomic Encyclopedia of Type Strains, Phase IV (KMG-IV): sequencing the most valuable type-strain genomes for metagenomic binning, comparative biology and taxonomic classification.</title>
        <authorList>
            <person name="Goeker M."/>
        </authorList>
    </citation>
    <scope>NUCLEOTIDE SEQUENCE [LARGE SCALE GENOMIC DNA]</scope>
    <source>
        <strain evidence="14 15">DSM 4737</strain>
    </source>
</reference>
<keyword evidence="15" id="KW-1185">Reference proteome</keyword>
<dbReference type="PIRSF" id="PIRSF005572">
    <property type="entry name" value="NifS"/>
    <property type="match status" value="1"/>
</dbReference>
<keyword evidence="8" id="KW-0663">Pyridoxal phosphate</keyword>
<dbReference type="EC" id="2.8.1.7" evidence="4"/>
<dbReference type="GO" id="GO:0051536">
    <property type="term" value="F:iron-sulfur cluster binding"/>
    <property type="evidence" value="ECO:0007669"/>
    <property type="project" value="UniProtKB-KW"/>
</dbReference>
<evidence type="ECO:0000256" key="10">
    <source>
        <dbReference type="ARBA" id="ARBA00023014"/>
    </source>
</evidence>
<evidence type="ECO:0000256" key="11">
    <source>
        <dbReference type="ARBA" id="ARBA00050776"/>
    </source>
</evidence>
<evidence type="ECO:0000256" key="4">
    <source>
        <dbReference type="ARBA" id="ARBA00012239"/>
    </source>
</evidence>
<keyword evidence="6 14" id="KW-0808">Transferase</keyword>
<gene>
    <name evidence="14" type="ORF">GGR13_002667</name>
</gene>
<dbReference type="Gene3D" id="3.90.1150.10">
    <property type="entry name" value="Aspartate Aminotransferase, domain 1"/>
    <property type="match status" value="1"/>
</dbReference>
<evidence type="ECO:0000256" key="1">
    <source>
        <dbReference type="ARBA" id="ARBA00001933"/>
    </source>
</evidence>
<comment type="cofactor">
    <cofactor evidence="1 12">
        <name>pyridoxal 5'-phosphate</name>
        <dbReference type="ChEBI" id="CHEBI:597326"/>
    </cofactor>
</comment>
<dbReference type="Gene3D" id="1.10.260.50">
    <property type="match status" value="1"/>
</dbReference>
<sequence length="405" mass="43153">MDLTHICMLPAARSVWQQAKFVFEETNIPLYFDSAATTRPDPRVMTLVMRLMTEEYGNAGSRTHVFGAQALKAVNRARDQVAKVVGATPDEIVFTSGATESDNLAILGLADHGAATGRRHVVSSAIEHKAVLEPLEHLRKQGFEITLVKPDSSGHVSASDVLGAVRPDTFLVSLMHGNNETGALQPITQVADGLTDEGPYFHVDAAQTFGREIEALRHPRTDLISISGHKVYAPKGVGALVIRRRGGRRVPLAPLMFGGGQERGLRPGTQPVALIAGLGLASELALREADTRRASCISIRAQAMNALASLNPVVLGGGEGEVLPHILSLAVPGVDSEAIMVAAKDLLALSNGSACTSSSYEPSHVLTAMGLGEDQVAGTVRLSWSHDTAIAPWTELARRLRDLRE</sequence>
<name>A0A7W9CJX7_9CAUL</name>
<comment type="caution">
    <text evidence="14">The sequence shown here is derived from an EMBL/GenBank/DDBJ whole genome shotgun (WGS) entry which is preliminary data.</text>
</comment>
<evidence type="ECO:0000256" key="9">
    <source>
        <dbReference type="ARBA" id="ARBA00023004"/>
    </source>
</evidence>
<evidence type="ECO:0000256" key="7">
    <source>
        <dbReference type="ARBA" id="ARBA00022723"/>
    </source>
</evidence>
<keyword evidence="9" id="KW-0408">Iron</keyword>
<feature type="domain" description="Aminotransferase class V" evidence="13">
    <location>
        <begin position="31"/>
        <end position="385"/>
    </location>
</feature>
<evidence type="ECO:0000256" key="8">
    <source>
        <dbReference type="ARBA" id="ARBA00022898"/>
    </source>
</evidence>
<dbReference type="SUPFAM" id="SSF53383">
    <property type="entry name" value="PLP-dependent transferases"/>
    <property type="match status" value="1"/>
</dbReference>
<accession>A0A7W9CJX7</accession>
<evidence type="ECO:0000313" key="14">
    <source>
        <dbReference type="EMBL" id="MBB5747060.1"/>
    </source>
</evidence>
<dbReference type="AlphaFoldDB" id="A0A7W9CJX7"/>
<evidence type="ECO:0000256" key="2">
    <source>
        <dbReference type="ARBA" id="ARBA00003120"/>
    </source>
</evidence>
<evidence type="ECO:0000256" key="12">
    <source>
        <dbReference type="RuleBase" id="RU004504"/>
    </source>
</evidence>
<dbReference type="Gene3D" id="3.40.640.10">
    <property type="entry name" value="Type I PLP-dependent aspartate aminotransferase-like (Major domain)"/>
    <property type="match status" value="1"/>
</dbReference>
<dbReference type="PROSITE" id="PS00595">
    <property type="entry name" value="AA_TRANSFER_CLASS_5"/>
    <property type="match status" value="1"/>
</dbReference>
<comment type="similarity">
    <text evidence="3">Belongs to the class-V pyridoxal-phosphate-dependent aminotransferase family. NifS/IscS subfamily.</text>
</comment>
<evidence type="ECO:0000256" key="3">
    <source>
        <dbReference type="ARBA" id="ARBA00006490"/>
    </source>
</evidence>
<dbReference type="PANTHER" id="PTHR11601">
    <property type="entry name" value="CYSTEINE DESULFURYLASE FAMILY MEMBER"/>
    <property type="match status" value="1"/>
</dbReference>
<protein>
    <recommendedName>
        <fullName evidence="5">Cysteine desulfurase</fullName>
        <ecNumber evidence="4">2.8.1.7</ecNumber>
    </recommendedName>
</protein>
<dbReference type="InterPro" id="IPR016454">
    <property type="entry name" value="Cysteine_dSase"/>
</dbReference>
<evidence type="ECO:0000259" key="13">
    <source>
        <dbReference type="Pfam" id="PF00266"/>
    </source>
</evidence>
<dbReference type="Pfam" id="PF00266">
    <property type="entry name" value="Aminotran_5"/>
    <property type="match status" value="1"/>
</dbReference>
<dbReference type="InterPro" id="IPR000192">
    <property type="entry name" value="Aminotrans_V_dom"/>
</dbReference>
<evidence type="ECO:0000313" key="15">
    <source>
        <dbReference type="Proteomes" id="UP000545037"/>
    </source>
</evidence>
<evidence type="ECO:0000256" key="5">
    <source>
        <dbReference type="ARBA" id="ARBA00013558"/>
    </source>
</evidence>
<evidence type="ECO:0000256" key="6">
    <source>
        <dbReference type="ARBA" id="ARBA00022679"/>
    </source>
</evidence>
<comment type="function">
    <text evidence="2">Catalyzes the removal of elemental sulfur atoms from cysteine to produce alanine. Seems to participate in the biosynthesis of the nitrogenase metalloclusters by providing the inorganic sulfur required for the Fe-S core formation.</text>
</comment>
<dbReference type="InterPro" id="IPR015424">
    <property type="entry name" value="PyrdxlP-dep_Trfase"/>
</dbReference>
<dbReference type="InterPro" id="IPR020578">
    <property type="entry name" value="Aminotrans_V_PyrdxlP_BS"/>
</dbReference>
<keyword evidence="7" id="KW-0479">Metal-binding</keyword>
<dbReference type="Proteomes" id="UP000545037">
    <property type="component" value="Unassembled WGS sequence"/>
</dbReference>
<comment type="catalytic activity">
    <reaction evidence="11">
        <text>(sulfur carrier)-H + L-cysteine = (sulfur carrier)-SH + L-alanine</text>
        <dbReference type="Rhea" id="RHEA:43892"/>
        <dbReference type="Rhea" id="RHEA-COMP:14737"/>
        <dbReference type="Rhea" id="RHEA-COMP:14739"/>
        <dbReference type="ChEBI" id="CHEBI:29917"/>
        <dbReference type="ChEBI" id="CHEBI:35235"/>
        <dbReference type="ChEBI" id="CHEBI:57972"/>
        <dbReference type="ChEBI" id="CHEBI:64428"/>
        <dbReference type="EC" id="2.8.1.7"/>
    </reaction>
</comment>
<proteinExistence type="inferred from homology"/>